<dbReference type="PROSITE" id="PS50805">
    <property type="entry name" value="KRAB"/>
    <property type="match status" value="1"/>
</dbReference>
<dbReference type="AlphaFoldDB" id="A0A7N4PQQ2"/>
<dbReference type="InterPro" id="IPR050169">
    <property type="entry name" value="Krueppel_C2H2_ZnF"/>
</dbReference>
<dbReference type="Gene3D" id="6.10.140.140">
    <property type="match status" value="1"/>
</dbReference>
<dbReference type="Ensembl" id="ENSSHAT00000032095.1">
    <property type="protein sequence ID" value="ENSSHAP00000042060.1"/>
    <property type="gene ID" value="ENSSHAG00000031776.1"/>
</dbReference>
<dbReference type="PANTHER" id="PTHR23232:SF163">
    <property type="entry name" value="ZINC FINGER PROTEIN 589"/>
    <property type="match status" value="1"/>
</dbReference>
<dbReference type="InParanoid" id="A0A7N4PQQ2"/>
<reference evidence="2 3" key="1">
    <citation type="journal article" date="2011" name="Proc. Natl. Acad. Sci. U.S.A.">
        <title>Genetic diversity and population structure of the endangered marsupial Sarcophilus harrisii (Tasmanian devil).</title>
        <authorList>
            <person name="Miller W."/>
            <person name="Hayes V.M."/>
            <person name="Ratan A."/>
            <person name="Petersen D.C."/>
            <person name="Wittekindt N.E."/>
            <person name="Miller J."/>
            <person name="Walenz B."/>
            <person name="Knight J."/>
            <person name="Qi J."/>
            <person name="Zhao F."/>
            <person name="Wang Q."/>
            <person name="Bedoya-Reina O.C."/>
            <person name="Katiyar N."/>
            <person name="Tomsho L.P."/>
            <person name="Kasson L.M."/>
            <person name="Hardie R.A."/>
            <person name="Woodbridge P."/>
            <person name="Tindall E.A."/>
            <person name="Bertelsen M.F."/>
            <person name="Dixon D."/>
            <person name="Pyecroft S."/>
            <person name="Helgen K.M."/>
            <person name="Lesk A.M."/>
            <person name="Pringle T.H."/>
            <person name="Patterson N."/>
            <person name="Zhang Y."/>
            <person name="Kreiss A."/>
            <person name="Woods G.M."/>
            <person name="Jones M.E."/>
            <person name="Schuster S.C."/>
        </authorList>
    </citation>
    <scope>NUCLEOTIDE SEQUENCE [LARGE SCALE GENOMIC DNA]</scope>
</reference>
<dbReference type="CDD" id="cd07765">
    <property type="entry name" value="KRAB_A-box"/>
    <property type="match status" value="1"/>
</dbReference>
<dbReference type="Proteomes" id="UP000007648">
    <property type="component" value="Unassembled WGS sequence"/>
</dbReference>
<dbReference type="GO" id="GO:0006355">
    <property type="term" value="P:regulation of DNA-templated transcription"/>
    <property type="evidence" value="ECO:0007669"/>
    <property type="project" value="InterPro"/>
</dbReference>
<dbReference type="SMART" id="SM00349">
    <property type="entry name" value="KRAB"/>
    <property type="match status" value="1"/>
</dbReference>
<reference evidence="2" key="3">
    <citation type="submission" date="2025-09" db="UniProtKB">
        <authorList>
            <consortium name="Ensembl"/>
        </authorList>
    </citation>
    <scope>IDENTIFICATION</scope>
</reference>
<dbReference type="Pfam" id="PF01352">
    <property type="entry name" value="KRAB"/>
    <property type="match status" value="1"/>
</dbReference>
<dbReference type="InterPro" id="IPR036051">
    <property type="entry name" value="KRAB_dom_sf"/>
</dbReference>
<dbReference type="SUPFAM" id="SSF109640">
    <property type="entry name" value="KRAB domain (Kruppel-associated box)"/>
    <property type="match status" value="1"/>
</dbReference>
<protein>
    <recommendedName>
        <fullName evidence="1">KRAB domain-containing protein</fullName>
    </recommendedName>
</protein>
<name>A0A7N4PQQ2_SARHA</name>
<accession>A0A7N4PQQ2</accession>
<dbReference type="GeneTree" id="ENSGT00940000162000"/>
<organism evidence="2 3">
    <name type="scientific">Sarcophilus harrisii</name>
    <name type="common">Tasmanian devil</name>
    <name type="synonym">Sarcophilus laniarius</name>
    <dbReference type="NCBI Taxonomy" id="9305"/>
    <lineage>
        <taxon>Eukaryota</taxon>
        <taxon>Metazoa</taxon>
        <taxon>Chordata</taxon>
        <taxon>Craniata</taxon>
        <taxon>Vertebrata</taxon>
        <taxon>Euteleostomi</taxon>
        <taxon>Mammalia</taxon>
        <taxon>Metatheria</taxon>
        <taxon>Dasyuromorphia</taxon>
        <taxon>Dasyuridae</taxon>
        <taxon>Sarcophilus</taxon>
    </lineage>
</organism>
<dbReference type="InterPro" id="IPR001909">
    <property type="entry name" value="KRAB"/>
</dbReference>
<dbReference type="PANTHER" id="PTHR23232">
    <property type="entry name" value="KRAB DOMAIN C2H2 ZINC FINGER"/>
    <property type="match status" value="1"/>
</dbReference>
<keyword evidence="3" id="KW-1185">Reference proteome</keyword>
<evidence type="ECO:0000313" key="2">
    <source>
        <dbReference type="Ensembl" id="ENSSHAP00000042060.1"/>
    </source>
</evidence>
<proteinExistence type="predicted"/>
<feature type="domain" description="KRAB" evidence="1">
    <location>
        <begin position="7"/>
        <end position="78"/>
    </location>
</feature>
<evidence type="ECO:0000313" key="3">
    <source>
        <dbReference type="Proteomes" id="UP000007648"/>
    </source>
</evidence>
<evidence type="ECO:0000259" key="1">
    <source>
        <dbReference type="PROSITE" id="PS50805"/>
    </source>
</evidence>
<reference evidence="2" key="2">
    <citation type="submission" date="2025-08" db="UniProtKB">
        <authorList>
            <consortium name="Ensembl"/>
        </authorList>
    </citation>
    <scope>IDENTIFICATION</scope>
</reference>
<sequence length="116" mass="13573">MLFQGLLNFEDVAVSFSQEEWGHLSPAQRSLYRDVMLENFGNMLLLGLPISKPDLICMLERGEEPWAPDPRATEDGDVQRGLYLIPLSCGQRTWRRHKREEEMGQWTLPWRRESLV</sequence>